<protein>
    <recommendedName>
        <fullName evidence="4">CG-1 domain-containing protein</fullName>
    </recommendedName>
</protein>
<dbReference type="SMART" id="SM01076">
    <property type="entry name" value="CG-1"/>
    <property type="match status" value="1"/>
</dbReference>
<dbReference type="Proteomes" id="UP001386955">
    <property type="component" value="Unassembled WGS sequence"/>
</dbReference>
<accession>A0AAN9XEP0</accession>
<sequence length="163" mass="18751">MFLLFPPPCGSLFLYDREIQPFFHKDGHNWLKERDGTIVSEANERLKVGNVEILNCYYACGEENPAFRRRSYIGCGSSEEYEHIVLVHYRQTRLLENQMDRKVDAIMSFTEAVDSAIRSSTLSYSGEYCVRSFSSKDCWYLNPLGCPPPALALVLMSVQVEEF</sequence>
<dbReference type="PANTHER" id="PTHR23335">
    <property type="entry name" value="CALMODULIN-BINDING TRANSCRIPTION ACTIVATOR CAMTA"/>
    <property type="match status" value="1"/>
</dbReference>
<evidence type="ECO:0000256" key="2">
    <source>
        <dbReference type="ARBA" id="ARBA00023163"/>
    </source>
</evidence>
<dbReference type="PANTHER" id="PTHR23335:SF1">
    <property type="entry name" value="CALMODULIN-BINDING TRANSCRIPTION ACTIVATOR, ISOFORM F"/>
    <property type="match status" value="1"/>
</dbReference>
<evidence type="ECO:0000313" key="5">
    <source>
        <dbReference type="EMBL" id="KAK7389341.1"/>
    </source>
</evidence>
<keyword evidence="6" id="KW-1185">Reference proteome</keyword>
<evidence type="ECO:0000256" key="3">
    <source>
        <dbReference type="ARBA" id="ARBA00023242"/>
    </source>
</evidence>
<gene>
    <name evidence="5" type="ORF">VNO78_24253</name>
</gene>
<proteinExistence type="predicted"/>
<dbReference type="EMBL" id="JAYMYS010000006">
    <property type="protein sequence ID" value="KAK7389341.1"/>
    <property type="molecule type" value="Genomic_DNA"/>
</dbReference>
<reference evidence="5 6" key="1">
    <citation type="submission" date="2024-01" db="EMBL/GenBank/DDBJ databases">
        <title>The genomes of 5 underutilized Papilionoideae crops provide insights into root nodulation and disease resistanc.</title>
        <authorList>
            <person name="Jiang F."/>
        </authorList>
    </citation>
    <scope>NUCLEOTIDE SEQUENCE [LARGE SCALE GENOMIC DNA]</scope>
    <source>
        <strain evidence="5">DUOXIRENSHENG_FW03</strain>
        <tissue evidence="5">Leaves</tissue>
    </source>
</reference>
<dbReference type="Pfam" id="PF03859">
    <property type="entry name" value="CG-1"/>
    <property type="match status" value="1"/>
</dbReference>
<keyword evidence="3" id="KW-0539">Nucleus</keyword>
<dbReference type="PROSITE" id="PS51437">
    <property type="entry name" value="CG_1"/>
    <property type="match status" value="1"/>
</dbReference>
<keyword evidence="2" id="KW-0804">Transcription</keyword>
<dbReference type="GO" id="GO:0003712">
    <property type="term" value="F:transcription coregulator activity"/>
    <property type="evidence" value="ECO:0007669"/>
    <property type="project" value="TreeGrafter"/>
</dbReference>
<comment type="caution">
    <text evidence="5">The sequence shown here is derived from an EMBL/GenBank/DDBJ whole genome shotgun (WGS) entry which is preliminary data.</text>
</comment>
<organism evidence="5 6">
    <name type="scientific">Psophocarpus tetragonolobus</name>
    <name type="common">Winged bean</name>
    <name type="synonym">Dolichos tetragonolobus</name>
    <dbReference type="NCBI Taxonomy" id="3891"/>
    <lineage>
        <taxon>Eukaryota</taxon>
        <taxon>Viridiplantae</taxon>
        <taxon>Streptophyta</taxon>
        <taxon>Embryophyta</taxon>
        <taxon>Tracheophyta</taxon>
        <taxon>Spermatophyta</taxon>
        <taxon>Magnoliopsida</taxon>
        <taxon>eudicotyledons</taxon>
        <taxon>Gunneridae</taxon>
        <taxon>Pentapetalae</taxon>
        <taxon>rosids</taxon>
        <taxon>fabids</taxon>
        <taxon>Fabales</taxon>
        <taxon>Fabaceae</taxon>
        <taxon>Papilionoideae</taxon>
        <taxon>50 kb inversion clade</taxon>
        <taxon>NPAAA clade</taxon>
        <taxon>indigoferoid/millettioid clade</taxon>
        <taxon>Phaseoleae</taxon>
        <taxon>Psophocarpus</taxon>
    </lineage>
</organism>
<dbReference type="GO" id="GO:0003690">
    <property type="term" value="F:double-stranded DNA binding"/>
    <property type="evidence" value="ECO:0007669"/>
    <property type="project" value="TreeGrafter"/>
</dbReference>
<feature type="domain" description="CG-1" evidence="4">
    <location>
        <begin position="1"/>
        <end position="98"/>
    </location>
</feature>
<comment type="subcellular location">
    <subcellularLocation>
        <location evidence="1">Nucleus</location>
    </subcellularLocation>
</comment>
<evidence type="ECO:0000313" key="6">
    <source>
        <dbReference type="Proteomes" id="UP001386955"/>
    </source>
</evidence>
<dbReference type="AlphaFoldDB" id="A0AAN9XEP0"/>
<evidence type="ECO:0000259" key="4">
    <source>
        <dbReference type="PROSITE" id="PS51437"/>
    </source>
</evidence>
<dbReference type="GO" id="GO:0005634">
    <property type="term" value="C:nucleus"/>
    <property type="evidence" value="ECO:0007669"/>
    <property type="project" value="UniProtKB-SubCell"/>
</dbReference>
<dbReference type="InterPro" id="IPR005559">
    <property type="entry name" value="CG-1_dom"/>
</dbReference>
<evidence type="ECO:0000256" key="1">
    <source>
        <dbReference type="ARBA" id="ARBA00004123"/>
    </source>
</evidence>
<name>A0AAN9XEP0_PSOTE</name>
<dbReference type="GO" id="GO:0006357">
    <property type="term" value="P:regulation of transcription by RNA polymerase II"/>
    <property type="evidence" value="ECO:0007669"/>
    <property type="project" value="TreeGrafter"/>
</dbReference>